<dbReference type="AlphaFoldDB" id="A0A1V9YPP6"/>
<dbReference type="GO" id="GO:0006281">
    <property type="term" value="P:DNA repair"/>
    <property type="evidence" value="ECO:0007669"/>
    <property type="project" value="TreeGrafter"/>
</dbReference>
<keyword evidence="3" id="KW-1185">Reference proteome</keyword>
<dbReference type="InterPro" id="IPR006551">
    <property type="entry name" value="Polynucleotide_phosphatase"/>
</dbReference>
<accession>A0A1V9YPP6</accession>
<dbReference type="InterPro" id="IPR001357">
    <property type="entry name" value="BRCT_dom"/>
</dbReference>
<dbReference type="EMBL" id="JNBR01001431">
    <property type="protein sequence ID" value="OQR87617.1"/>
    <property type="molecule type" value="Genomic_DNA"/>
</dbReference>
<gene>
    <name evidence="2" type="ORF">ACHHYP_08504</name>
</gene>
<dbReference type="InterPro" id="IPR036420">
    <property type="entry name" value="BRCT_dom_sf"/>
</dbReference>
<dbReference type="SUPFAM" id="SSF52113">
    <property type="entry name" value="BRCT domain"/>
    <property type="match status" value="1"/>
</dbReference>
<dbReference type="PANTHER" id="PTHR12083">
    <property type="entry name" value="BIFUNCTIONAL POLYNUCLEOTIDE PHOSPHATASE/KINASE"/>
    <property type="match status" value="1"/>
</dbReference>
<dbReference type="InterPro" id="IPR006549">
    <property type="entry name" value="HAD-SF_hydro_IIIA"/>
</dbReference>
<keyword evidence="2" id="KW-0808">Transferase</keyword>
<evidence type="ECO:0000313" key="3">
    <source>
        <dbReference type="Proteomes" id="UP000243579"/>
    </source>
</evidence>
<dbReference type="Pfam" id="PF08645">
    <property type="entry name" value="PNK3P"/>
    <property type="match status" value="1"/>
</dbReference>
<dbReference type="Pfam" id="PF13671">
    <property type="entry name" value="AAA_33"/>
    <property type="match status" value="1"/>
</dbReference>
<dbReference type="FunFam" id="3.40.50.300:FF:000737">
    <property type="entry name" value="Bifunctional polynucleotide phosphatase/kinase"/>
    <property type="match status" value="1"/>
</dbReference>
<name>A0A1V9YPP6_ACHHY</name>
<evidence type="ECO:0000259" key="1">
    <source>
        <dbReference type="PROSITE" id="PS50172"/>
    </source>
</evidence>
<dbReference type="InterPro" id="IPR027417">
    <property type="entry name" value="P-loop_NTPase"/>
</dbReference>
<feature type="domain" description="BRCT" evidence="1">
    <location>
        <begin position="5"/>
        <end position="88"/>
    </location>
</feature>
<dbReference type="PANTHER" id="PTHR12083:SF9">
    <property type="entry name" value="BIFUNCTIONAL POLYNUCLEOTIDE PHOSPHATASE_KINASE"/>
    <property type="match status" value="1"/>
</dbReference>
<proteinExistence type="predicted"/>
<evidence type="ECO:0000313" key="2">
    <source>
        <dbReference type="EMBL" id="OQR87617.1"/>
    </source>
</evidence>
<dbReference type="OrthoDB" id="19045at2759"/>
<dbReference type="InterPro" id="IPR036412">
    <property type="entry name" value="HAD-like_sf"/>
</dbReference>
<dbReference type="NCBIfam" id="TIGR01664">
    <property type="entry name" value="DNA-3'-Pase"/>
    <property type="match status" value="1"/>
</dbReference>
<dbReference type="SUPFAM" id="SSF56784">
    <property type="entry name" value="HAD-like"/>
    <property type="match status" value="1"/>
</dbReference>
<keyword evidence="2" id="KW-0418">Kinase</keyword>
<dbReference type="NCBIfam" id="TIGR01662">
    <property type="entry name" value="HAD-SF-IIIA"/>
    <property type="match status" value="1"/>
</dbReference>
<dbReference type="Proteomes" id="UP000243579">
    <property type="component" value="Unassembled WGS sequence"/>
</dbReference>
<dbReference type="PROSITE" id="PS50172">
    <property type="entry name" value="BRCT"/>
    <property type="match status" value="1"/>
</dbReference>
<dbReference type="SUPFAM" id="SSF52540">
    <property type="entry name" value="P-loop containing nucleoside triphosphate hydrolases"/>
    <property type="match status" value="1"/>
</dbReference>
<sequence>MDKFVTKAFLANKALSLVPAKLSKKQVDVLVAKITEAGGKVVDVADADIVVAAKAPPSLGDHQSHVSVEWLQDCLAQKKLLPLPSRKRASSLTSAEAPMAKKAKATTGAITWAKAGSIIYCSNVIATPASNAPVKIAAFDMDSTLITTKSGKTFAVNDDDWKLWHESVPTKLRSLLDDDGYVLVVFSNQSGLSKGKVTEKGLKGKIEAIMTKLQLPLRFYLLPENDINRKPRTGAWDFMVQEYGWTVDMAASFYCGDAAGRPKGLDHPVATRNASAIATGKAKKDFSAGDYKFALNVGVSFQTPEQLFLGSKLSLHCDTSLRDLGFDPRSLLTDARAFEPEPASNPEMVVLVGSPAAGKSTFCATYFGTYARINQDTLKTPAKCKQACLERLEAGDSVVIDNTNRDTKSRKEWIELARKQVCNLAVAKAATVGVAVRCFYLDLPKPLVFHLNAFRALQKQLHPEAAEHKSDVPDMVIHGFFKNMVVPTVDEGFSSVVHVPFARLSNLDAAAAKLLTSFLL</sequence>
<dbReference type="GO" id="GO:0046403">
    <property type="term" value="F:polynucleotide 3'-phosphatase activity"/>
    <property type="evidence" value="ECO:0007669"/>
    <property type="project" value="TreeGrafter"/>
</dbReference>
<dbReference type="GO" id="GO:0003690">
    <property type="term" value="F:double-stranded DNA binding"/>
    <property type="evidence" value="ECO:0007669"/>
    <property type="project" value="TreeGrafter"/>
</dbReference>
<dbReference type="Gene3D" id="3.40.50.10190">
    <property type="entry name" value="BRCT domain"/>
    <property type="match status" value="1"/>
</dbReference>
<dbReference type="Gene3D" id="3.40.50.1000">
    <property type="entry name" value="HAD superfamily/HAD-like"/>
    <property type="match status" value="1"/>
</dbReference>
<dbReference type="InterPro" id="IPR023214">
    <property type="entry name" value="HAD_sf"/>
</dbReference>
<organism evidence="2 3">
    <name type="scientific">Achlya hypogyna</name>
    <name type="common">Oomycete</name>
    <name type="synonym">Protoachlya hypogyna</name>
    <dbReference type="NCBI Taxonomy" id="1202772"/>
    <lineage>
        <taxon>Eukaryota</taxon>
        <taxon>Sar</taxon>
        <taxon>Stramenopiles</taxon>
        <taxon>Oomycota</taxon>
        <taxon>Saprolegniomycetes</taxon>
        <taxon>Saprolegniales</taxon>
        <taxon>Achlyaceae</taxon>
        <taxon>Achlya</taxon>
    </lineage>
</organism>
<dbReference type="STRING" id="1202772.A0A1V9YPP6"/>
<dbReference type="GO" id="GO:0046404">
    <property type="term" value="F:ATP-dependent polydeoxyribonucleotide 5'-hydroxyl-kinase activity"/>
    <property type="evidence" value="ECO:0007669"/>
    <property type="project" value="TreeGrafter"/>
</dbReference>
<comment type="caution">
    <text evidence="2">The sequence shown here is derived from an EMBL/GenBank/DDBJ whole genome shotgun (WGS) entry which is preliminary data.</text>
</comment>
<reference evidence="2 3" key="1">
    <citation type="journal article" date="2014" name="Genome Biol. Evol.">
        <title>The secreted proteins of Achlya hypogyna and Thraustotheca clavata identify the ancestral oomycete secretome and reveal gene acquisitions by horizontal gene transfer.</title>
        <authorList>
            <person name="Misner I."/>
            <person name="Blouin N."/>
            <person name="Leonard G."/>
            <person name="Richards T.A."/>
            <person name="Lane C.E."/>
        </authorList>
    </citation>
    <scope>NUCLEOTIDE SEQUENCE [LARGE SCALE GENOMIC DNA]</scope>
    <source>
        <strain evidence="2 3">ATCC 48635</strain>
    </source>
</reference>
<dbReference type="Gene3D" id="3.40.50.300">
    <property type="entry name" value="P-loop containing nucleotide triphosphate hydrolases"/>
    <property type="match status" value="1"/>
</dbReference>
<protein>
    <submittedName>
        <fullName evidence="2">Bifunctional polynucleotide phosphatase/kinase</fullName>
    </submittedName>
</protein>
<dbReference type="InterPro" id="IPR013954">
    <property type="entry name" value="PNK3P"/>
</dbReference>